<dbReference type="Proteomes" id="UP000007752">
    <property type="component" value="Chromosome 6"/>
</dbReference>
<evidence type="ECO:0008006" key="3">
    <source>
        <dbReference type="Google" id="ProtNLM"/>
    </source>
</evidence>
<sequence length="368" mass="38827">MGTQSDLLSATSGALGANSAPVICPFATINIKLHVPMTLELKPSNFTKWSTAFQATCGKFGLLHHLATASTSRPTDEAWKQADFCVRGWMYSTVSDAVLNLAMTDDTQTASVLWTAIGGVFQANKAPRAIFLNHEFHSMTQGDLSIDAYCVRMKEKADELRDVGQPVSEPNLVLNLLRGLNEVYSGVADNIAGQQPLTLATARHQLLLKELRLQNDEKTRATAALLAAASSNGGFQQPQQQGGRRPNTKKGAQQPFPNSSGGFSNNSGSPGTNKRVPWGFNPWTGERVAPGERVTPPGQRRQGGSGAPGGPGAPAGRNQGILGPSPQAHTAFAPLQASSSGSNTSTSTWDAAGLIAALQNMQLQGNSP</sequence>
<reference evidence="2" key="1">
    <citation type="journal article" date="2005" name="PLoS Biol.">
        <title>The genomes of Oryza sativa: a history of duplications.</title>
        <authorList>
            <person name="Yu J."/>
            <person name="Wang J."/>
            <person name="Lin W."/>
            <person name="Li S."/>
            <person name="Li H."/>
            <person name="Zhou J."/>
            <person name="Ni P."/>
            <person name="Dong W."/>
            <person name="Hu S."/>
            <person name="Zeng C."/>
            <person name="Zhang J."/>
            <person name="Zhang Y."/>
            <person name="Li R."/>
            <person name="Xu Z."/>
            <person name="Li S."/>
            <person name="Li X."/>
            <person name="Zheng H."/>
            <person name="Cong L."/>
            <person name="Lin L."/>
            <person name="Yin J."/>
            <person name="Geng J."/>
            <person name="Li G."/>
            <person name="Shi J."/>
            <person name="Liu J."/>
            <person name="Lv H."/>
            <person name="Li J."/>
            <person name="Wang J."/>
            <person name="Deng Y."/>
            <person name="Ran L."/>
            <person name="Shi X."/>
            <person name="Wang X."/>
            <person name="Wu Q."/>
            <person name="Li C."/>
            <person name="Ren X."/>
            <person name="Wang J."/>
            <person name="Wang X."/>
            <person name="Li D."/>
            <person name="Liu D."/>
            <person name="Zhang X."/>
            <person name="Ji Z."/>
            <person name="Zhao W."/>
            <person name="Sun Y."/>
            <person name="Zhang Z."/>
            <person name="Bao J."/>
            <person name="Han Y."/>
            <person name="Dong L."/>
            <person name="Ji J."/>
            <person name="Chen P."/>
            <person name="Wu S."/>
            <person name="Liu J."/>
            <person name="Xiao Y."/>
            <person name="Bu D."/>
            <person name="Tan J."/>
            <person name="Yang L."/>
            <person name="Ye C."/>
            <person name="Zhang J."/>
            <person name="Xu J."/>
            <person name="Zhou Y."/>
            <person name="Yu Y."/>
            <person name="Zhang B."/>
            <person name="Zhuang S."/>
            <person name="Wei H."/>
            <person name="Liu B."/>
            <person name="Lei M."/>
            <person name="Yu H."/>
            <person name="Li Y."/>
            <person name="Xu H."/>
            <person name="Wei S."/>
            <person name="He X."/>
            <person name="Fang L."/>
            <person name="Zhang Z."/>
            <person name="Zhang Y."/>
            <person name="Huang X."/>
            <person name="Su Z."/>
            <person name="Tong W."/>
            <person name="Li J."/>
            <person name="Tong Z."/>
            <person name="Li S."/>
            <person name="Ye J."/>
            <person name="Wang L."/>
            <person name="Fang L."/>
            <person name="Lei T."/>
            <person name="Chen C."/>
            <person name="Chen H."/>
            <person name="Xu Z."/>
            <person name="Li H."/>
            <person name="Huang H."/>
            <person name="Zhang F."/>
            <person name="Xu H."/>
            <person name="Li N."/>
            <person name="Zhao C."/>
            <person name="Li S."/>
            <person name="Dong L."/>
            <person name="Huang Y."/>
            <person name="Li L."/>
            <person name="Xi Y."/>
            <person name="Qi Q."/>
            <person name="Li W."/>
            <person name="Zhang B."/>
            <person name="Hu W."/>
            <person name="Zhang Y."/>
            <person name="Tian X."/>
            <person name="Jiao Y."/>
            <person name="Liang X."/>
            <person name="Jin J."/>
            <person name="Gao L."/>
            <person name="Zheng W."/>
            <person name="Hao B."/>
            <person name="Liu S."/>
            <person name="Wang W."/>
            <person name="Yuan L."/>
            <person name="Cao M."/>
            <person name="McDermott J."/>
            <person name="Samudrala R."/>
            <person name="Wang J."/>
            <person name="Wong G.K."/>
            <person name="Yang H."/>
        </authorList>
    </citation>
    <scope>NUCLEOTIDE SEQUENCE [LARGE SCALE GENOMIC DNA]</scope>
</reference>
<dbReference type="PANTHER" id="PTHR47481">
    <property type="match status" value="1"/>
</dbReference>
<protein>
    <recommendedName>
        <fullName evidence="3">Retrotransposon Copia-like N-terminal domain-containing protein</fullName>
    </recommendedName>
</protein>
<feature type="compositionally biased region" description="Low complexity" evidence="1">
    <location>
        <begin position="230"/>
        <end position="243"/>
    </location>
</feature>
<feature type="region of interest" description="Disordered" evidence="1">
    <location>
        <begin position="230"/>
        <end position="347"/>
    </location>
</feature>
<dbReference type="EMBL" id="CM000143">
    <property type="protein sequence ID" value="EEE66021.1"/>
    <property type="molecule type" value="Genomic_DNA"/>
</dbReference>
<evidence type="ECO:0000256" key="1">
    <source>
        <dbReference type="SAM" id="MobiDB-lite"/>
    </source>
</evidence>
<dbReference type="Pfam" id="PF14223">
    <property type="entry name" value="Retrotran_gag_2"/>
    <property type="match status" value="1"/>
</dbReference>
<accession>B9FU59</accession>
<proteinExistence type="predicted"/>
<name>B9FU59_ORYSJ</name>
<evidence type="ECO:0000313" key="2">
    <source>
        <dbReference type="EMBL" id="EEE66021.1"/>
    </source>
</evidence>
<dbReference type="AlphaFoldDB" id="B9FU59"/>
<organism evidence="2">
    <name type="scientific">Oryza sativa subsp. japonica</name>
    <name type="common">Rice</name>
    <dbReference type="NCBI Taxonomy" id="39947"/>
    <lineage>
        <taxon>Eukaryota</taxon>
        <taxon>Viridiplantae</taxon>
        <taxon>Streptophyta</taxon>
        <taxon>Embryophyta</taxon>
        <taxon>Tracheophyta</taxon>
        <taxon>Spermatophyta</taxon>
        <taxon>Magnoliopsida</taxon>
        <taxon>Liliopsida</taxon>
        <taxon>Poales</taxon>
        <taxon>Poaceae</taxon>
        <taxon>BOP clade</taxon>
        <taxon>Oryzoideae</taxon>
        <taxon>Oryzeae</taxon>
        <taxon>Oryzinae</taxon>
        <taxon>Oryza</taxon>
        <taxon>Oryza sativa</taxon>
    </lineage>
</organism>
<feature type="compositionally biased region" description="Low complexity" evidence="1">
    <location>
        <begin position="338"/>
        <end position="347"/>
    </location>
</feature>
<reference evidence="2" key="2">
    <citation type="submission" date="2008-12" db="EMBL/GenBank/DDBJ databases">
        <title>Improved gene annotation of the rice (Oryza sativa) genomes.</title>
        <authorList>
            <person name="Wang J."/>
            <person name="Li R."/>
            <person name="Fan W."/>
            <person name="Huang Q."/>
            <person name="Zhang J."/>
            <person name="Zhou Y."/>
            <person name="Hu Y."/>
            <person name="Zi S."/>
            <person name="Li J."/>
            <person name="Ni P."/>
            <person name="Zheng H."/>
            <person name="Zhang Y."/>
            <person name="Zhao M."/>
            <person name="Hao Q."/>
            <person name="McDermott J."/>
            <person name="Samudrala R."/>
            <person name="Kristiansen K."/>
            <person name="Wong G.K.-S."/>
        </authorList>
    </citation>
    <scope>NUCLEOTIDE SEQUENCE</scope>
</reference>
<feature type="compositionally biased region" description="Low complexity" evidence="1">
    <location>
        <begin position="255"/>
        <end position="271"/>
    </location>
</feature>
<gene>
    <name evidence="2" type="ORF">OsJ_21983</name>
</gene>
<feature type="compositionally biased region" description="Gly residues" evidence="1">
    <location>
        <begin position="301"/>
        <end position="313"/>
    </location>
</feature>
<dbReference type="PANTHER" id="PTHR47481:SF10">
    <property type="entry name" value="COPIA-LIKE POLYPROTEIN_RETROTRANSPOSON"/>
    <property type="match status" value="1"/>
</dbReference>